<dbReference type="EMBL" id="JAHDVG010000470">
    <property type="protein sequence ID" value="KAH1180474.1"/>
    <property type="molecule type" value="Genomic_DNA"/>
</dbReference>
<comment type="caution">
    <text evidence="1">The sequence shown here is derived from an EMBL/GenBank/DDBJ whole genome shotgun (WGS) entry which is preliminary data.</text>
</comment>
<organism evidence="1 2">
    <name type="scientific">Mauremys mutica</name>
    <name type="common">yellowpond turtle</name>
    <dbReference type="NCBI Taxonomy" id="74926"/>
    <lineage>
        <taxon>Eukaryota</taxon>
        <taxon>Metazoa</taxon>
        <taxon>Chordata</taxon>
        <taxon>Craniata</taxon>
        <taxon>Vertebrata</taxon>
        <taxon>Euteleostomi</taxon>
        <taxon>Archelosauria</taxon>
        <taxon>Testudinata</taxon>
        <taxon>Testudines</taxon>
        <taxon>Cryptodira</taxon>
        <taxon>Durocryptodira</taxon>
        <taxon>Testudinoidea</taxon>
        <taxon>Geoemydidae</taxon>
        <taxon>Geoemydinae</taxon>
        <taxon>Mauremys</taxon>
    </lineage>
</organism>
<keyword evidence="2" id="KW-1185">Reference proteome</keyword>
<gene>
    <name evidence="1" type="ORF">KIL84_009310</name>
</gene>
<protein>
    <submittedName>
        <fullName evidence="1">Uncharacterized protein</fullName>
    </submittedName>
</protein>
<dbReference type="Proteomes" id="UP000827986">
    <property type="component" value="Unassembled WGS sequence"/>
</dbReference>
<reference evidence="1" key="1">
    <citation type="submission" date="2021-09" db="EMBL/GenBank/DDBJ databases">
        <title>The genome of Mauremys mutica provides insights into the evolution of semi-aquatic lifestyle.</title>
        <authorList>
            <person name="Gong S."/>
            <person name="Gao Y."/>
        </authorList>
    </citation>
    <scope>NUCLEOTIDE SEQUENCE</scope>
    <source>
        <strain evidence="1">MM-2020</strain>
        <tissue evidence="1">Muscle</tissue>
    </source>
</reference>
<dbReference type="AlphaFoldDB" id="A0A9D3XFB9"/>
<evidence type="ECO:0000313" key="2">
    <source>
        <dbReference type="Proteomes" id="UP000827986"/>
    </source>
</evidence>
<name>A0A9D3XFB9_9SAUR</name>
<sequence length="107" mass="11886">MERSVRVEETLGLQNSKKSIRINEGKVEKQEGKNEQALSNLADGSDIVRIPYTGEDITPSHDLIPWDCLTLPQAGGCELPEEAGYLGDLDSSRKDAWESRAHLEGEY</sequence>
<proteinExistence type="predicted"/>
<evidence type="ECO:0000313" key="1">
    <source>
        <dbReference type="EMBL" id="KAH1180474.1"/>
    </source>
</evidence>
<accession>A0A9D3XFB9</accession>